<accession>A0A0D0AMV7</accession>
<proteinExistence type="predicted"/>
<evidence type="ECO:0000313" key="1">
    <source>
        <dbReference type="EMBL" id="KIK33383.1"/>
    </source>
</evidence>
<dbReference type="Proteomes" id="UP000054485">
    <property type="component" value="Unassembled WGS sequence"/>
</dbReference>
<keyword evidence="2" id="KW-1185">Reference proteome</keyword>
<dbReference type="EMBL" id="KN835953">
    <property type="protein sequence ID" value="KIK33383.1"/>
    <property type="molecule type" value="Genomic_DNA"/>
</dbReference>
<sequence length="75" mass="8560">MQFDIDIDIDTLSCFTRCSCSFRRGIVFFASTFHRLRYHPSYIVINATLSFCPCCHCRLKHGVVIFSGNLHGLGN</sequence>
<gene>
    <name evidence="1" type="ORF">CY34DRAFT_813656</name>
</gene>
<dbReference type="InParanoid" id="A0A0D0AMV7"/>
<protein>
    <submittedName>
        <fullName evidence="1">Uncharacterized protein</fullName>
    </submittedName>
</protein>
<dbReference type="HOGENOM" id="CLU_2672783_0_0_1"/>
<dbReference type="AlphaFoldDB" id="A0A0D0AMV7"/>
<organism evidence="1 2">
    <name type="scientific">Suillus luteus UH-Slu-Lm8-n1</name>
    <dbReference type="NCBI Taxonomy" id="930992"/>
    <lineage>
        <taxon>Eukaryota</taxon>
        <taxon>Fungi</taxon>
        <taxon>Dikarya</taxon>
        <taxon>Basidiomycota</taxon>
        <taxon>Agaricomycotina</taxon>
        <taxon>Agaricomycetes</taxon>
        <taxon>Agaricomycetidae</taxon>
        <taxon>Boletales</taxon>
        <taxon>Suillineae</taxon>
        <taxon>Suillaceae</taxon>
        <taxon>Suillus</taxon>
    </lineage>
</organism>
<reference evidence="2" key="2">
    <citation type="submission" date="2015-01" db="EMBL/GenBank/DDBJ databases">
        <title>Evolutionary Origins and Diversification of the Mycorrhizal Mutualists.</title>
        <authorList>
            <consortium name="DOE Joint Genome Institute"/>
            <consortium name="Mycorrhizal Genomics Consortium"/>
            <person name="Kohler A."/>
            <person name="Kuo A."/>
            <person name="Nagy L.G."/>
            <person name="Floudas D."/>
            <person name="Copeland A."/>
            <person name="Barry K.W."/>
            <person name="Cichocki N."/>
            <person name="Veneault-Fourrey C."/>
            <person name="LaButti K."/>
            <person name="Lindquist E.A."/>
            <person name="Lipzen A."/>
            <person name="Lundell T."/>
            <person name="Morin E."/>
            <person name="Murat C."/>
            <person name="Riley R."/>
            <person name="Ohm R."/>
            <person name="Sun H."/>
            <person name="Tunlid A."/>
            <person name="Henrissat B."/>
            <person name="Grigoriev I.V."/>
            <person name="Hibbett D.S."/>
            <person name="Martin F."/>
        </authorList>
    </citation>
    <scope>NUCLEOTIDE SEQUENCE [LARGE SCALE GENOMIC DNA]</scope>
    <source>
        <strain evidence="2">UH-Slu-Lm8-n1</strain>
    </source>
</reference>
<name>A0A0D0AMV7_9AGAM</name>
<reference evidence="1 2" key="1">
    <citation type="submission" date="2014-04" db="EMBL/GenBank/DDBJ databases">
        <authorList>
            <consortium name="DOE Joint Genome Institute"/>
            <person name="Kuo A."/>
            <person name="Ruytinx J."/>
            <person name="Rineau F."/>
            <person name="Colpaert J."/>
            <person name="Kohler A."/>
            <person name="Nagy L.G."/>
            <person name="Floudas D."/>
            <person name="Copeland A."/>
            <person name="Barry K.W."/>
            <person name="Cichocki N."/>
            <person name="Veneault-Fourrey C."/>
            <person name="LaButti K."/>
            <person name="Lindquist E.A."/>
            <person name="Lipzen A."/>
            <person name="Lundell T."/>
            <person name="Morin E."/>
            <person name="Murat C."/>
            <person name="Sun H."/>
            <person name="Tunlid A."/>
            <person name="Henrissat B."/>
            <person name="Grigoriev I.V."/>
            <person name="Hibbett D.S."/>
            <person name="Martin F."/>
            <person name="Nordberg H.P."/>
            <person name="Cantor M.N."/>
            <person name="Hua S.X."/>
        </authorList>
    </citation>
    <scope>NUCLEOTIDE SEQUENCE [LARGE SCALE GENOMIC DNA]</scope>
    <source>
        <strain evidence="1 2">UH-Slu-Lm8-n1</strain>
    </source>
</reference>
<evidence type="ECO:0000313" key="2">
    <source>
        <dbReference type="Proteomes" id="UP000054485"/>
    </source>
</evidence>